<dbReference type="GO" id="GO:0004586">
    <property type="term" value="F:ornithine decarboxylase activity"/>
    <property type="evidence" value="ECO:0007669"/>
    <property type="project" value="UniProtKB-EC"/>
</dbReference>
<evidence type="ECO:0000256" key="7">
    <source>
        <dbReference type="ARBA" id="ARBA00023115"/>
    </source>
</evidence>
<dbReference type="InterPro" id="IPR009006">
    <property type="entry name" value="Ala_racemase/Decarboxylase_C"/>
</dbReference>
<evidence type="ECO:0000256" key="3">
    <source>
        <dbReference type="ARBA" id="ARBA00008872"/>
    </source>
</evidence>
<evidence type="ECO:0000259" key="17">
    <source>
        <dbReference type="Pfam" id="PF00278"/>
    </source>
</evidence>
<dbReference type="PRINTS" id="PR01179">
    <property type="entry name" value="ODADCRBXLASE"/>
</dbReference>
<proteinExistence type="inferred from homology"/>
<dbReference type="PANTHER" id="PTHR11482">
    <property type="entry name" value="ARGININE/DIAMINOPIMELATE/ORNITHINE DECARBOXYLASE"/>
    <property type="match status" value="1"/>
</dbReference>
<dbReference type="FunFam" id="3.20.20.10:FF:000005">
    <property type="entry name" value="Ornithine decarboxylase"/>
    <property type="match status" value="1"/>
</dbReference>
<comment type="cofactor">
    <cofactor evidence="1 15">
        <name>pyridoxal 5'-phosphate</name>
        <dbReference type="ChEBI" id="CHEBI:597326"/>
    </cofactor>
</comment>
<evidence type="ECO:0000256" key="1">
    <source>
        <dbReference type="ARBA" id="ARBA00001933"/>
    </source>
</evidence>
<feature type="domain" description="Orn/DAP/Arg decarboxylase 2 C-terminal" evidence="17">
    <location>
        <begin position="80"/>
        <end position="426"/>
    </location>
</feature>
<evidence type="ECO:0000256" key="2">
    <source>
        <dbReference type="ARBA" id="ARBA00004496"/>
    </source>
</evidence>
<evidence type="ECO:0000256" key="11">
    <source>
        <dbReference type="ARBA" id="ARBA00037173"/>
    </source>
</evidence>
<comment type="subcellular location">
    <subcellularLocation>
        <location evidence="2">Cytoplasm</location>
    </subcellularLocation>
</comment>
<dbReference type="SUPFAM" id="SSF51419">
    <property type="entry name" value="PLP-binding barrel"/>
    <property type="match status" value="1"/>
</dbReference>
<dbReference type="InterPro" id="IPR022653">
    <property type="entry name" value="De-COase2_pyr-phos_BS"/>
</dbReference>
<reference evidence="19" key="1">
    <citation type="journal article" date="2022" name="DNA Res.">
        <title>Genome analysis of five recently described species of the CUG-Ser clade uncovers Candida theae as a new hybrid lineage with pathogenic potential in the Candida parapsilosis species complex.</title>
        <authorList>
            <person name="Mixao V."/>
            <person name="Del Olmo V."/>
            <person name="Hegedusova E."/>
            <person name="Saus E."/>
            <person name="Pryszcz L."/>
            <person name="Cillingova A."/>
            <person name="Nosek J."/>
            <person name="Gabaldon T."/>
        </authorList>
    </citation>
    <scope>NUCLEOTIDE SEQUENCE</scope>
    <source>
        <strain evidence="19">CBS 10844</strain>
    </source>
</reference>
<dbReference type="Gene3D" id="2.40.37.10">
    <property type="entry name" value="Lyase, Ornithine Decarboxylase, Chain A, domain 1"/>
    <property type="match status" value="1"/>
</dbReference>
<evidence type="ECO:0000256" key="13">
    <source>
        <dbReference type="ARBA" id="ARBA00046672"/>
    </source>
</evidence>
<dbReference type="PROSITE" id="PS00878">
    <property type="entry name" value="ODR_DC_2_1"/>
    <property type="match status" value="1"/>
</dbReference>
<protein>
    <recommendedName>
        <fullName evidence="12">Ornithine decarboxylase</fullName>
        <ecNumber evidence="10">4.1.1.17</ecNumber>
    </recommendedName>
</protein>
<evidence type="ECO:0000256" key="6">
    <source>
        <dbReference type="ARBA" id="ARBA00022898"/>
    </source>
</evidence>
<evidence type="ECO:0000313" key="19">
    <source>
        <dbReference type="EMBL" id="KAI3404644.1"/>
    </source>
</evidence>
<evidence type="ECO:0000256" key="16">
    <source>
        <dbReference type="RuleBase" id="RU003737"/>
    </source>
</evidence>
<dbReference type="InterPro" id="IPR022644">
    <property type="entry name" value="De-COase2_N"/>
</dbReference>
<comment type="function">
    <text evidence="11">Catalyzes the first and rate-limiting step of polyamine biosynthesis that converts ornithine into putrescine, which is the precursor for the polyamines, spermidine and spermine. Polyamines are essential for cell proliferation and are implicated in cellular processes, ranging from DNA replication to apoptosis.</text>
</comment>
<dbReference type="EMBL" id="JAHUZD010000090">
    <property type="protein sequence ID" value="KAI3404644.1"/>
    <property type="molecule type" value="Genomic_DNA"/>
</dbReference>
<dbReference type="FunFam" id="2.40.37.10:FF:000010">
    <property type="entry name" value="Ornithine decarboxylase"/>
    <property type="match status" value="1"/>
</dbReference>
<dbReference type="InterPro" id="IPR000183">
    <property type="entry name" value="Orn/DAP/Arg_de-COase"/>
</dbReference>
<evidence type="ECO:0000256" key="5">
    <source>
        <dbReference type="ARBA" id="ARBA00022793"/>
    </source>
</evidence>
<gene>
    <name evidence="19" type="ORF">KGF56_002540</name>
</gene>
<dbReference type="Proteomes" id="UP001202479">
    <property type="component" value="Unassembled WGS sequence"/>
</dbReference>
<evidence type="ECO:0000256" key="8">
    <source>
        <dbReference type="ARBA" id="ARBA00023239"/>
    </source>
</evidence>
<comment type="caution">
    <text evidence="19">The sequence shown here is derived from an EMBL/GenBank/DDBJ whole genome shotgun (WGS) entry which is preliminary data.</text>
</comment>
<feature type="domain" description="Orn/DAP/Arg decarboxylase 2 N-terminal" evidence="18">
    <location>
        <begin position="85"/>
        <end position="320"/>
    </location>
</feature>
<dbReference type="CDD" id="cd00622">
    <property type="entry name" value="PLPDE_III_ODC"/>
    <property type="match status" value="1"/>
</dbReference>
<dbReference type="AlphaFoldDB" id="A0AAI9SX06"/>
<keyword evidence="20" id="KW-1185">Reference proteome</keyword>
<evidence type="ECO:0000256" key="15">
    <source>
        <dbReference type="PIRSR" id="PIRSR600183-50"/>
    </source>
</evidence>
<dbReference type="Gene3D" id="3.20.20.10">
    <property type="entry name" value="Alanine racemase"/>
    <property type="match status" value="1"/>
</dbReference>
<dbReference type="InterPro" id="IPR002433">
    <property type="entry name" value="Orn_de-COase"/>
</dbReference>
<dbReference type="InterPro" id="IPR022643">
    <property type="entry name" value="De-COase2_C"/>
</dbReference>
<comment type="subunit">
    <text evidence="13">Homodimer. Only the dimer is catalytically active, as the active sites are constructed of residues from both monomers.</text>
</comment>
<keyword evidence="4" id="KW-0963">Cytoplasm</keyword>
<dbReference type="GeneID" id="73380157"/>
<dbReference type="Pfam" id="PF02784">
    <property type="entry name" value="Orn_Arg_deC_N"/>
    <property type="match status" value="1"/>
</dbReference>
<evidence type="ECO:0000256" key="9">
    <source>
        <dbReference type="ARBA" id="ARBA00034115"/>
    </source>
</evidence>
<comment type="pathway">
    <text evidence="9">Amine and polyamine biosynthesis; putrescine biosynthesis via L-ornithine pathway; putrescine from L-ornithine: step 1/1.</text>
</comment>
<dbReference type="PRINTS" id="PR01182">
    <property type="entry name" value="ORNDCRBXLASE"/>
</dbReference>
<evidence type="ECO:0000259" key="18">
    <source>
        <dbReference type="Pfam" id="PF02784"/>
    </source>
</evidence>
<evidence type="ECO:0000256" key="14">
    <source>
        <dbReference type="ARBA" id="ARBA00049127"/>
    </source>
</evidence>
<name>A0AAI9SX06_9ASCO</name>
<dbReference type="Pfam" id="PF00278">
    <property type="entry name" value="Orn_DAP_Arg_deC"/>
    <property type="match status" value="1"/>
</dbReference>
<dbReference type="PANTHER" id="PTHR11482:SF6">
    <property type="entry name" value="ORNITHINE DECARBOXYLASE 1-RELATED"/>
    <property type="match status" value="1"/>
</dbReference>
<accession>A0AAI9SX06</accession>
<keyword evidence="5" id="KW-0210">Decarboxylase</keyword>
<keyword evidence="6 15" id="KW-0663">Pyridoxal phosphate</keyword>
<sequence length="452" mass="51001">MTFSIVEEKPISYTDGLSVQNDIIRTDNYTFTVRQNSAYFESSKTVNLPNNSHLVEKALIDHVLAINHEECDAGDEDSFFVCDLNQIRTSVEVWKQLLPRVQPHYAIKCNTNIEVLKYLDKLGVNFDCASKNEIDTVLQLGVDASRIVYANPCKTTSFIRHARNNGVDLTTVDNVQELQKLAKFHPKCRILIRIVTDDEDAQCRLSTKFGCSLRTAMETILPTAKELNLPVVGVAFHVGSGAKNFNSIYKAIRDSRILFDCAIDLGFNMSILDIGGGFEFETFTESSRMVNYSIDKFFPHDYIEQNQIKVIAEPGRFMVANAFTLATHIIAKRELSDGGGIKAMLYINDGVYGNMNCILFDHQEPKACVLQSGNEFHYIEREDVKTKEYDFSIWGPTCDGLDCVSTKARLRYNVDVGDWLYFPNLGAYTSCATTQFNGFKNDTKVIYIPISD</sequence>
<evidence type="ECO:0000256" key="12">
    <source>
        <dbReference type="ARBA" id="ARBA00039485"/>
    </source>
</evidence>
<evidence type="ECO:0000256" key="10">
    <source>
        <dbReference type="ARBA" id="ARBA00034138"/>
    </source>
</evidence>
<evidence type="ECO:0000256" key="4">
    <source>
        <dbReference type="ARBA" id="ARBA00022490"/>
    </source>
</evidence>
<dbReference type="EC" id="4.1.1.17" evidence="10"/>
<comment type="similarity">
    <text evidence="3 16">Belongs to the Orn/Lys/Arg decarboxylase class-II family.</text>
</comment>
<keyword evidence="8" id="KW-0456">Lyase</keyword>
<evidence type="ECO:0000313" key="20">
    <source>
        <dbReference type="Proteomes" id="UP001202479"/>
    </source>
</evidence>
<keyword evidence="7" id="KW-0620">Polyamine biosynthesis</keyword>
<dbReference type="GO" id="GO:0005737">
    <property type="term" value="C:cytoplasm"/>
    <property type="evidence" value="ECO:0007669"/>
    <property type="project" value="UniProtKB-SubCell"/>
</dbReference>
<dbReference type="RefSeq" id="XP_049180389.1">
    <property type="nucleotide sequence ID" value="XM_049323780.1"/>
</dbReference>
<dbReference type="GO" id="GO:0033387">
    <property type="term" value="P:putrescine biosynthetic process from arginine, via ornithine"/>
    <property type="evidence" value="ECO:0007669"/>
    <property type="project" value="TreeGrafter"/>
</dbReference>
<comment type="catalytic activity">
    <reaction evidence="14">
        <text>L-ornithine + H(+) = putrescine + CO2</text>
        <dbReference type="Rhea" id="RHEA:22964"/>
        <dbReference type="ChEBI" id="CHEBI:15378"/>
        <dbReference type="ChEBI" id="CHEBI:16526"/>
        <dbReference type="ChEBI" id="CHEBI:46911"/>
        <dbReference type="ChEBI" id="CHEBI:326268"/>
        <dbReference type="EC" id="4.1.1.17"/>
    </reaction>
</comment>
<feature type="modified residue" description="N6-(pyridoxal phosphate)lysine" evidence="15">
    <location>
        <position position="108"/>
    </location>
</feature>
<organism evidence="19 20">
    <name type="scientific">Candida oxycetoniae</name>
    <dbReference type="NCBI Taxonomy" id="497107"/>
    <lineage>
        <taxon>Eukaryota</taxon>
        <taxon>Fungi</taxon>
        <taxon>Dikarya</taxon>
        <taxon>Ascomycota</taxon>
        <taxon>Saccharomycotina</taxon>
        <taxon>Pichiomycetes</taxon>
        <taxon>Debaryomycetaceae</taxon>
        <taxon>Candida/Lodderomyces clade</taxon>
        <taxon>Candida</taxon>
    </lineage>
</organism>
<dbReference type="SUPFAM" id="SSF50621">
    <property type="entry name" value="Alanine racemase C-terminal domain-like"/>
    <property type="match status" value="1"/>
</dbReference>
<feature type="active site" description="Proton donor" evidence="15">
    <location>
        <position position="398"/>
    </location>
</feature>
<dbReference type="InterPro" id="IPR029066">
    <property type="entry name" value="PLP-binding_barrel"/>
</dbReference>